<dbReference type="Proteomes" id="UP000018852">
    <property type="component" value="Unassembled WGS sequence"/>
</dbReference>
<keyword evidence="1" id="KW-0812">Transmembrane</keyword>
<protein>
    <submittedName>
        <fullName evidence="2">Putative integral membrane protein</fullName>
    </submittedName>
</protein>
<feature type="transmembrane region" description="Helical" evidence="1">
    <location>
        <begin position="90"/>
        <end position="108"/>
    </location>
</feature>
<keyword evidence="1" id="KW-0472">Membrane</keyword>
<dbReference type="Pfam" id="PF13367">
    <property type="entry name" value="PrsW-protease"/>
    <property type="match status" value="1"/>
</dbReference>
<feature type="transmembrane region" description="Helical" evidence="1">
    <location>
        <begin position="257"/>
        <end position="276"/>
    </location>
</feature>
<accession>W1VDM5</accession>
<feature type="transmembrane region" description="Helical" evidence="1">
    <location>
        <begin position="128"/>
        <end position="151"/>
    </location>
</feature>
<dbReference type="InterPro" id="IPR026898">
    <property type="entry name" value="PrsW"/>
</dbReference>
<dbReference type="PANTHER" id="PTHR36844">
    <property type="entry name" value="PROTEASE PRSW"/>
    <property type="match status" value="1"/>
</dbReference>
<feature type="transmembrane region" description="Helical" evidence="1">
    <location>
        <begin position="28"/>
        <end position="52"/>
    </location>
</feature>
<dbReference type="AlphaFoldDB" id="W1VDM5"/>
<feature type="transmembrane region" description="Helical" evidence="1">
    <location>
        <begin position="195"/>
        <end position="218"/>
    </location>
</feature>
<evidence type="ECO:0000256" key="1">
    <source>
        <dbReference type="SAM" id="Phobius"/>
    </source>
</evidence>
<evidence type="ECO:0000313" key="3">
    <source>
        <dbReference type="Proteomes" id="UP000018852"/>
    </source>
</evidence>
<proteinExistence type="predicted"/>
<evidence type="ECO:0000313" key="2">
    <source>
        <dbReference type="EMBL" id="ETJ02119.1"/>
    </source>
</evidence>
<comment type="caution">
    <text evidence="2">The sequence shown here is derived from an EMBL/GenBank/DDBJ whole genome shotgun (WGS) entry which is preliminary data.</text>
</comment>
<dbReference type="PANTHER" id="PTHR36844:SF1">
    <property type="entry name" value="PROTEASE PRSW"/>
    <property type="match status" value="1"/>
</dbReference>
<dbReference type="EMBL" id="AZLV01001010">
    <property type="protein sequence ID" value="ETJ02119.1"/>
    <property type="molecule type" value="Genomic_DNA"/>
</dbReference>
<organism evidence="2 3">
    <name type="scientific">Actinomyces urogenitalis DORA_12</name>
    <dbReference type="NCBI Taxonomy" id="1403939"/>
    <lineage>
        <taxon>Bacteria</taxon>
        <taxon>Bacillati</taxon>
        <taxon>Actinomycetota</taxon>
        <taxon>Actinomycetes</taxon>
        <taxon>Actinomycetales</taxon>
        <taxon>Actinomycetaceae</taxon>
        <taxon>Actinomyces</taxon>
    </lineage>
</organism>
<keyword evidence="1" id="KW-1133">Transmembrane helix</keyword>
<name>W1VDM5_9ACTO</name>
<feature type="transmembrane region" description="Helical" evidence="1">
    <location>
        <begin position="58"/>
        <end position="78"/>
    </location>
</feature>
<reference evidence="2 3" key="1">
    <citation type="submission" date="2013-12" db="EMBL/GenBank/DDBJ databases">
        <title>A Varibaculum cambriense genome reconstructed from a premature infant gut community with otherwise low bacterial novelty that shifts toward anaerobic metabolism during the third week of life.</title>
        <authorList>
            <person name="Brown C.T."/>
            <person name="Sharon I."/>
            <person name="Thomas B.C."/>
            <person name="Castelle C.J."/>
            <person name="Morowitz M.J."/>
            <person name="Banfield J.F."/>
        </authorList>
    </citation>
    <scope>NUCLEOTIDE SEQUENCE [LARGE SCALE GENOMIC DNA]</scope>
    <source>
        <strain evidence="3">DORA_12</strain>
    </source>
</reference>
<dbReference type="GO" id="GO:0008233">
    <property type="term" value="F:peptidase activity"/>
    <property type="evidence" value="ECO:0007669"/>
    <property type="project" value="InterPro"/>
</dbReference>
<dbReference type="PATRIC" id="fig|1403939.3.peg.1685"/>
<sequence length="374" mass="40016">MSLDPSTGQRRASWSSPQALRRRRVRDVAAYLMAALGGVGLLIVLAVIYAQAGDGAAMIWPALLALVPLGIVLVAVRWIDRWEPEPVPNLLVAFLWGAGVATVISLAVNTTTAVLAASASVASGDLVASIVSAPLIEEMTKGLGVLIIFLVWRGSFNGPVDGIVYAAVVAAGFAFAENILYFVQFRDQLMATFVMRAVASPFAHVTFTACTGLAIGLASRMRSPVAWVWMTPCGLVGAVALHAFWNGVLSAAPSLYLLVEVPFFLACVGLVVWLRWSERMTMRQRLADYARAGWYEPAEITMITTGAGRATATRWARQRGPAAQAAMKDFLAASASLAALRQQALDGHAEADYASQERQLLERVRGAKEELGQG</sequence>
<gene>
    <name evidence="2" type="ORF">Q605_AUC01010G0006</name>
</gene>
<feature type="transmembrane region" description="Helical" evidence="1">
    <location>
        <begin position="163"/>
        <end position="183"/>
    </location>
</feature>
<feature type="transmembrane region" description="Helical" evidence="1">
    <location>
        <begin position="225"/>
        <end position="245"/>
    </location>
</feature>